<accession>A0A9X3HT89</accession>
<comment type="caution">
    <text evidence="2">The sequence shown here is derived from an EMBL/GenBank/DDBJ whole genome shotgun (WGS) entry which is preliminary data.</text>
</comment>
<keyword evidence="3" id="KW-1185">Reference proteome</keyword>
<evidence type="ECO:0000256" key="1">
    <source>
        <dbReference type="SAM" id="SignalP"/>
    </source>
</evidence>
<name>A0A9X3HT89_9VIBR</name>
<feature type="signal peptide" evidence="1">
    <location>
        <begin position="1"/>
        <end position="23"/>
    </location>
</feature>
<evidence type="ECO:0000313" key="3">
    <source>
        <dbReference type="Proteomes" id="UP001155586"/>
    </source>
</evidence>
<dbReference type="RefSeq" id="WP_265688618.1">
    <property type="nucleotide sequence ID" value="NZ_JAKRRX010000114.1"/>
</dbReference>
<dbReference type="Proteomes" id="UP001155586">
    <property type="component" value="Unassembled WGS sequence"/>
</dbReference>
<reference evidence="2" key="1">
    <citation type="submission" date="2022-02" db="EMBL/GenBank/DDBJ databases">
        <title>Vibrio sp. nov., a new bacterium isolated from Bohai sea, China.</title>
        <authorList>
            <person name="Yuan Y."/>
        </authorList>
    </citation>
    <scope>NUCLEOTIDE SEQUENCE</scope>
    <source>
        <strain evidence="2">DBSS07</strain>
    </source>
</reference>
<gene>
    <name evidence="2" type="ORF">MD483_16630</name>
</gene>
<dbReference type="AlphaFoldDB" id="A0A9X3HT89"/>
<dbReference type="EMBL" id="JAKRRX010000114">
    <property type="protein sequence ID" value="MCW8335443.1"/>
    <property type="molecule type" value="Genomic_DNA"/>
</dbReference>
<sequence>MKKNQFVLALIAAGSLVSGYAAAEGATGVLSWSGIVPGAIVGSDIGLANPNGGEIEKGSLAVEEDGTFVSDTIAVRAFSLTEEQEIDPQTPYAESVNWSVDTVAITHEGVNGNAGYNNEETRVTMNGAEANLGEVITTEAGSPDMLVSVSYDNAPEGEVTGNDRIHVVATLYAEGNGGIPL</sequence>
<protein>
    <submittedName>
        <fullName evidence="2">Uncharacterized protein</fullName>
    </submittedName>
</protein>
<feature type="chain" id="PRO_5040823508" evidence="1">
    <location>
        <begin position="24"/>
        <end position="181"/>
    </location>
</feature>
<keyword evidence="1" id="KW-0732">Signal</keyword>
<organism evidence="2 3">
    <name type="scientific">Vibrio paucivorans</name>
    <dbReference type="NCBI Taxonomy" id="2829489"/>
    <lineage>
        <taxon>Bacteria</taxon>
        <taxon>Pseudomonadati</taxon>
        <taxon>Pseudomonadota</taxon>
        <taxon>Gammaproteobacteria</taxon>
        <taxon>Vibrionales</taxon>
        <taxon>Vibrionaceae</taxon>
        <taxon>Vibrio</taxon>
    </lineage>
</organism>
<evidence type="ECO:0000313" key="2">
    <source>
        <dbReference type="EMBL" id="MCW8335443.1"/>
    </source>
</evidence>
<proteinExistence type="predicted"/>